<dbReference type="InterPro" id="IPR011961">
    <property type="entry name" value="RimM"/>
</dbReference>
<dbReference type="PATRIC" id="fig|742818.3.peg.665"/>
<keyword evidence="3 5" id="KW-0698">rRNA processing</keyword>
<dbReference type="InterPro" id="IPR036976">
    <property type="entry name" value="RimM_N_sf"/>
</dbReference>
<dbReference type="GO" id="GO:0005737">
    <property type="term" value="C:cytoplasm"/>
    <property type="evidence" value="ECO:0007669"/>
    <property type="project" value="UniProtKB-SubCell"/>
</dbReference>
<comment type="function">
    <text evidence="5">An accessory protein needed during the final step in the assembly of 30S ribosomal subunit, possibly for assembly of the head region. Essential for efficient processing of 16S rRNA. May be needed both before and after RbfA during the maturation of 16S rRNA. It has affinity for free ribosomal 30S subunits but not for 70S ribosomes.</text>
</comment>
<feature type="domain" description="RimM N-terminal" evidence="6">
    <location>
        <begin position="8"/>
        <end position="91"/>
    </location>
</feature>
<organism evidence="8 9">
    <name type="scientific">Slackia piriformis YIT 12062</name>
    <dbReference type="NCBI Taxonomy" id="742818"/>
    <lineage>
        <taxon>Bacteria</taxon>
        <taxon>Bacillati</taxon>
        <taxon>Actinomycetota</taxon>
        <taxon>Coriobacteriia</taxon>
        <taxon>Eggerthellales</taxon>
        <taxon>Eggerthellaceae</taxon>
        <taxon>Slackia</taxon>
    </lineage>
</organism>
<name>K0YXI3_9ACTN</name>
<dbReference type="RefSeq" id="WP_009138842.1">
    <property type="nucleotide sequence ID" value="NZ_JH815198.1"/>
</dbReference>
<dbReference type="HAMAP" id="MF_00014">
    <property type="entry name" value="Ribosome_mat_RimM"/>
    <property type="match status" value="1"/>
</dbReference>
<dbReference type="GO" id="GO:0006364">
    <property type="term" value="P:rRNA processing"/>
    <property type="evidence" value="ECO:0007669"/>
    <property type="project" value="UniProtKB-UniRule"/>
</dbReference>
<reference evidence="8 9" key="1">
    <citation type="submission" date="2012-08" db="EMBL/GenBank/DDBJ databases">
        <title>The Genome Sequence of Slackia piriformis YIT 12062.</title>
        <authorList>
            <consortium name="The Broad Institute Genome Sequencing Platform"/>
            <person name="Earl A."/>
            <person name="Ward D."/>
            <person name="Feldgarden M."/>
            <person name="Gevers D."/>
            <person name="Morotomi M."/>
            <person name="Walker B."/>
            <person name="Young S.K."/>
            <person name="Zeng Q."/>
            <person name="Gargeya S."/>
            <person name="Fitzgerald M."/>
            <person name="Haas B."/>
            <person name="Abouelleil A."/>
            <person name="Alvarado L."/>
            <person name="Arachchi H.M."/>
            <person name="Berlin A.M."/>
            <person name="Chapman S.B."/>
            <person name="Goldberg J."/>
            <person name="Griggs A."/>
            <person name="Gujja S."/>
            <person name="Hansen M."/>
            <person name="Howarth C."/>
            <person name="Imamovic A."/>
            <person name="Larimer J."/>
            <person name="McCowen C."/>
            <person name="Montmayeur A."/>
            <person name="Murphy C."/>
            <person name="Neiman D."/>
            <person name="Pearson M."/>
            <person name="Priest M."/>
            <person name="Roberts A."/>
            <person name="Saif S."/>
            <person name="Shea T."/>
            <person name="Sisk P."/>
            <person name="Sykes S."/>
            <person name="Wortman J."/>
            <person name="Nusbaum C."/>
            <person name="Birren B."/>
        </authorList>
    </citation>
    <scope>NUCLEOTIDE SEQUENCE [LARGE SCALE GENOMIC DNA]</scope>
    <source>
        <strain evidence="8 9">YIT 12062</strain>
    </source>
</reference>
<evidence type="ECO:0000259" key="6">
    <source>
        <dbReference type="Pfam" id="PF01782"/>
    </source>
</evidence>
<keyword evidence="9" id="KW-1185">Reference proteome</keyword>
<evidence type="ECO:0000256" key="3">
    <source>
        <dbReference type="ARBA" id="ARBA00022552"/>
    </source>
</evidence>
<comment type="subunit">
    <text evidence="5">Binds ribosomal protein uS19.</text>
</comment>
<accession>K0YXI3</accession>
<dbReference type="AlphaFoldDB" id="K0YXI3"/>
<dbReference type="Pfam" id="PF24986">
    <property type="entry name" value="PRC_RimM"/>
    <property type="match status" value="1"/>
</dbReference>
<dbReference type="GO" id="GO:0043022">
    <property type="term" value="F:ribosome binding"/>
    <property type="evidence" value="ECO:0007669"/>
    <property type="project" value="InterPro"/>
</dbReference>
<dbReference type="GO" id="GO:0005840">
    <property type="term" value="C:ribosome"/>
    <property type="evidence" value="ECO:0007669"/>
    <property type="project" value="InterPro"/>
</dbReference>
<dbReference type="OrthoDB" id="3177403at2"/>
<dbReference type="FunCoup" id="K0YXI3">
    <property type="interactions" value="104"/>
</dbReference>
<sequence>MTRRWADVAELIATQGLKGRLVARSVRGLPFLLHEGLTVHFVPPTLDGPRTASVRSVQHLGSQEYAVQFSGVSKRDTAELLTGSHCLVARADLPDDFEDIVRSSAEYLSGFLVVDEVLGDIGTISDVREMPAQDLLVVTAPGGEVLVPFVEDFIVEFDDAERVLYMDLPDGLVDPGVLDESSEKEDA</sequence>
<comment type="domain">
    <text evidence="5">The PRC barrel domain binds ribosomal protein uS19.</text>
</comment>
<dbReference type="PANTHER" id="PTHR33692:SF1">
    <property type="entry name" value="RIBOSOME MATURATION FACTOR RIMM"/>
    <property type="match status" value="1"/>
</dbReference>
<evidence type="ECO:0000256" key="2">
    <source>
        <dbReference type="ARBA" id="ARBA00022517"/>
    </source>
</evidence>
<comment type="subcellular location">
    <subcellularLocation>
        <location evidence="5">Cytoplasm</location>
    </subcellularLocation>
</comment>
<dbReference type="InterPro" id="IPR002676">
    <property type="entry name" value="RimM_N"/>
</dbReference>
<evidence type="ECO:0000256" key="5">
    <source>
        <dbReference type="HAMAP-Rule" id="MF_00014"/>
    </source>
</evidence>
<feature type="domain" description="Ribosome maturation factor RimM PRC barrel" evidence="7">
    <location>
        <begin position="108"/>
        <end position="172"/>
    </location>
</feature>
<dbReference type="Gene3D" id="2.40.30.60">
    <property type="entry name" value="RimM"/>
    <property type="match status" value="1"/>
</dbReference>
<comment type="similarity">
    <text evidence="5">Belongs to the RimM family.</text>
</comment>
<dbReference type="PANTHER" id="PTHR33692">
    <property type="entry name" value="RIBOSOME MATURATION FACTOR RIMM"/>
    <property type="match status" value="1"/>
</dbReference>
<dbReference type="Proteomes" id="UP000006069">
    <property type="component" value="Unassembled WGS sequence"/>
</dbReference>
<dbReference type="InterPro" id="IPR056792">
    <property type="entry name" value="PRC_RimM"/>
</dbReference>
<comment type="caution">
    <text evidence="8">The sequence shown here is derived from an EMBL/GenBank/DDBJ whole genome shotgun (WGS) entry which is preliminary data.</text>
</comment>
<keyword evidence="2 5" id="KW-0690">Ribosome biogenesis</keyword>
<proteinExistence type="inferred from homology"/>
<dbReference type="Gene3D" id="2.30.30.240">
    <property type="entry name" value="PRC-barrel domain"/>
    <property type="match status" value="1"/>
</dbReference>
<dbReference type="InParanoid" id="K0YXI3"/>
<dbReference type="SUPFAM" id="SSF50447">
    <property type="entry name" value="Translation proteins"/>
    <property type="match status" value="1"/>
</dbReference>
<keyword evidence="1 5" id="KW-0963">Cytoplasm</keyword>
<dbReference type="SUPFAM" id="SSF50346">
    <property type="entry name" value="PRC-barrel domain"/>
    <property type="match status" value="1"/>
</dbReference>
<evidence type="ECO:0000256" key="1">
    <source>
        <dbReference type="ARBA" id="ARBA00022490"/>
    </source>
</evidence>
<dbReference type="GO" id="GO:0042274">
    <property type="term" value="P:ribosomal small subunit biogenesis"/>
    <property type="evidence" value="ECO:0007669"/>
    <property type="project" value="UniProtKB-UniRule"/>
</dbReference>
<dbReference type="HOGENOM" id="CLU_077636_4_0_11"/>
<dbReference type="EMBL" id="ADMD01000002">
    <property type="protein sequence ID" value="EJZ84304.1"/>
    <property type="molecule type" value="Genomic_DNA"/>
</dbReference>
<evidence type="ECO:0000256" key="4">
    <source>
        <dbReference type="ARBA" id="ARBA00023186"/>
    </source>
</evidence>
<evidence type="ECO:0000259" key="7">
    <source>
        <dbReference type="Pfam" id="PF24986"/>
    </source>
</evidence>
<dbReference type="InterPro" id="IPR011033">
    <property type="entry name" value="PRC_barrel-like_sf"/>
</dbReference>
<evidence type="ECO:0000313" key="8">
    <source>
        <dbReference type="EMBL" id="EJZ84304.1"/>
    </source>
</evidence>
<keyword evidence="4 5" id="KW-0143">Chaperone</keyword>
<protein>
    <recommendedName>
        <fullName evidence="5">Ribosome maturation factor RimM</fullName>
    </recommendedName>
</protein>
<dbReference type="InterPro" id="IPR009000">
    <property type="entry name" value="Transl_B-barrel_sf"/>
</dbReference>
<dbReference type="eggNOG" id="COG0806">
    <property type="taxonomic scope" value="Bacteria"/>
</dbReference>
<evidence type="ECO:0000313" key="9">
    <source>
        <dbReference type="Proteomes" id="UP000006069"/>
    </source>
</evidence>
<gene>
    <name evidence="5" type="primary">rimM</name>
    <name evidence="8" type="ORF">HMPREF9451_00613</name>
</gene>
<dbReference type="Pfam" id="PF01782">
    <property type="entry name" value="RimM"/>
    <property type="match status" value="1"/>
</dbReference>